<dbReference type="Pfam" id="PF00069">
    <property type="entry name" value="Pkinase"/>
    <property type="match status" value="1"/>
</dbReference>
<dbReference type="GO" id="GO:0035556">
    <property type="term" value="P:intracellular signal transduction"/>
    <property type="evidence" value="ECO:0000318"/>
    <property type="project" value="GO_Central"/>
</dbReference>
<dbReference type="AlphaFoldDB" id="A0A9R1UUB0"/>
<evidence type="ECO:0000256" key="1">
    <source>
        <dbReference type="ARBA" id="ARBA00008832"/>
    </source>
</evidence>
<dbReference type="InterPro" id="IPR011009">
    <property type="entry name" value="Kinase-like_dom_sf"/>
</dbReference>
<evidence type="ECO:0000256" key="7">
    <source>
        <dbReference type="SAM" id="Phobius"/>
    </source>
</evidence>
<dbReference type="GO" id="GO:0004674">
    <property type="term" value="F:protein serine/threonine kinase activity"/>
    <property type="evidence" value="ECO:0000318"/>
    <property type="project" value="GO_Central"/>
</dbReference>
<dbReference type="PANTHER" id="PTHR24055">
    <property type="entry name" value="MITOGEN-ACTIVATED PROTEIN KINASE"/>
    <property type="match status" value="1"/>
</dbReference>
<feature type="domain" description="Protein kinase" evidence="8">
    <location>
        <begin position="56"/>
        <end position="252"/>
    </location>
</feature>
<evidence type="ECO:0000256" key="5">
    <source>
        <dbReference type="ARBA" id="ARBA00022777"/>
    </source>
</evidence>
<dbReference type="InterPro" id="IPR000719">
    <property type="entry name" value="Prot_kinase_dom"/>
</dbReference>
<keyword evidence="4" id="KW-0547">Nucleotide-binding</keyword>
<gene>
    <name evidence="9" type="ORF">LSAT_V11C800401400</name>
</gene>
<keyword evidence="10" id="KW-1185">Reference proteome</keyword>
<dbReference type="EMBL" id="NBSK02000008">
    <property type="protein sequence ID" value="KAJ0193693.1"/>
    <property type="molecule type" value="Genomic_DNA"/>
</dbReference>
<dbReference type="InterPro" id="IPR050117">
    <property type="entry name" value="MAPK"/>
</dbReference>
<evidence type="ECO:0000256" key="4">
    <source>
        <dbReference type="ARBA" id="ARBA00022741"/>
    </source>
</evidence>
<dbReference type="GO" id="GO:0005737">
    <property type="term" value="C:cytoplasm"/>
    <property type="evidence" value="ECO:0000318"/>
    <property type="project" value="GO_Central"/>
</dbReference>
<keyword evidence="7" id="KW-0812">Transmembrane</keyword>
<dbReference type="Gene3D" id="1.10.510.10">
    <property type="entry name" value="Transferase(Phosphotransferase) domain 1"/>
    <property type="match status" value="1"/>
</dbReference>
<keyword evidence="7" id="KW-0472">Membrane</keyword>
<dbReference type="FunFam" id="3.30.200.20:FF:000046">
    <property type="entry name" value="Mitogen-activated protein kinase"/>
    <property type="match status" value="1"/>
</dbReference>
<dbReference type="GO" id="GO:0005524">
    <property type="term" value="F:ATP binding"/>
    <property type="evidence" value="ECO:0007669"/>
    <property type="project" value="UniProtKB-KW"/>
</dbReference>
<evidence type="ECO:0000313" key="10">
    <source>
        <dbReference type="Proteomes" id="UP000235145"/>
    </source>
</evidence>
<keyword evidence="7" id="KW-1133">Transmembrane helix</keyword>
<feature type="transmembrane region" description="Helical" evidence="7">
    <location>
        <begin position="224"/>
        <end position="244"/>
    </location>
</feature>
<evidence type="ECO:0000259" key="8">
    <source>
        <dbReference type="PROSITE" id="PS50011"/>
    </source>
</evidence>
<dbReference type="Gene3D" id="3.30.200.20">
    <property type="entry name" value="Phosphorylase Kinase, domain 1"/>
    <property type="match status" value="1"/>
</dbReference>
<evidence type="ECO:0000256" key="3">
    <source>
        <dbReference type="ARBA" id="ARBA00022679"/>
    </source>
</evidence>
<reference evidence="9 10" key="1">
    <citation type="journal article" date="2017" name="Nat. Commun.">
        <title>Genome assembly with in vitro proximity ligation data and whole-genome triplication in lettuce.</title>
        <authorList>
            <person name="Reyes-Chin-Wo S."/>
            <person name="Wang Z."/>
            <person name="Yang X."/>
            <person name="Kozik A."/>
            <person name="Arikit S."/>
            <person name="Song C."/>
            <person name="Xia L."/>
            <person name="Froenicke L."/>
            <person name="Lavelle D.O."/>
            <person name="Truco M.J."/>
            <person name="Xia R."/>
            <person name="Zhu S."/>
            <person name="Xu C."/>
            <person name="Xu H."/>
            <person name="Xu X."/>
            <person name="Cox K."/>
            <person name="Korf I."/>
            <person name="Meyers B.C."/>
            <person name="Michelmore R.W."/>
        </authorList>
    </citation>
    <scope>NUCLEOTIDE SEQUENCE [LARGE SCALE GENOMIC DNA]</scope>
    <source>
        <strain evidence="10">cv. Salinas</strain>
        <tissue evidence="9">Seedlings</tissue>
    </source>
</reference>
<keyword evidence="5" id="KW-0418">Kinase</keyword>
<name>A0A9R1UUB0_LACSA</name>
<proteinExistence type="inferred from homology"/>
<dbReference type="InterPro" id="IPR036052">
    <property type="entry name" value="TrpB-like_PALP_sf"/>
</dbReference>
<comment type="similarity">
    <text evidence="1">Belongs to the protein kinase superfamily. CMGC Ser/Thr protein kinase family. MAP kinase subfamily.</text>
</comment>
<evidence type="ECO:0000256" key="6">
    <source>
        <dbReference type="ARBA" id="ARBA00022840"/>
    </source>
</evidence>
<comment type="caution">
    <text evidence="9">The sequence shown here is derived from an EMBL/GenBank/DDBJ whole genome shotgun (WGS) entry which is preliminary data.</text>
</comment>
<dbReference type="SUPFAM" id="SSF53686">
    <property type="entry name" value="Tryptophan synthase beta subunit-like PLP-dependent enzymes"/>
    <property type="match status" value="1"/>
</dbReference>
<dbReference type="SUPFAM" id="SSF56112">
    <property type="entry name" value="Protein kinase-like (PK-like)"/>
    <property type="match status" value="1"/>
</dbReference>
<keyword evidence="3" id="KW-0808">Transferase</keyword>
<dbReference type="SMART" id="SM00220">
    <property type="entry name" value="S_TKc"/>
    <property type="match status" value="1"/>
</dbReference>
<keyword evidence="2" id="KW-0723">Serine/threonine-protein kinase</keyword>
<sequence length="252" mass="28372">MMIQSSEKVSRGRVENNTSISTNPDVVFIYYNDPRSLLQEPMEANFFSEFGEGSRYKLLEIICKGSSGIVCSAYDTHVGEKVAIKKINDILEHVSVAASIMREIKLLRLLRHPDIVEIKYILLPPSRSEFKDIYVIFELMGSDLHQVIKGNDDLTPEHHQLFLYQLLRGLKYIHSANVFHRDLKPKNILANTDSKLKICDFGLHSMIHQGTIGMEIVRQMQGPIHAIFVPVGGGGLIAGIAAYVKRVSPEVK</sequence>
<dbReference type="GO" id="GO:0005634">
    <property type="term" value="C:nucleus"/>
    <property type="evidence" value="ECO:0000318"/>
    <property type="project" value="GO_Central"/>
</dbReference>
<evidence type="ECO:0000313" key="9">
    <source>
        <dbReference type="EMBL" id="KAJ0193693.1"/>
    </source>
</evidence>
<organism evidence="9 10">
    <name type="scientific">Lactuca sativa</name>
    <name type="common">Garden lettuce</name>
    <dbReference type="NCBI Taxonomy" id="4236"/>
    <lineage>
        <taxon>Eukaryota</taxon>
        <taxon>Viridiplantae</taxon>
        <taxon>Streptophyta</taxon>
        <taxon>Embryophyta</taxon>
        <taxon>Tracheophyta</taxon>
        <taxon>Spermatophyta</taxon>
        <taxon>Magnoliopsida</taxon>
        <taxon>eudicotyledons</taxon>
        <taxon>Gunneridae</taxon>
        <taxon>Pentapetalae</taxon>
        <taxon>asterids</taxon>
        <taxon>campanulids</taxon>
        <taxon>Asterales</taxon>
        <taxon>Asteraceae</taxon>
        <taxon>Cichorioideae</taxon>
        <taxon>Cichorieae</taxon>
        <taxon>Lactucinae</taxon>
        <taxon>Lactuca</taxon>
    </lineage>
</organism>
<accession>A0A9R1UUB0</accession>
<dbReference type="PROSITE" id="PS50011">
    <property type="entry name" value="PROTEIN_KINASE_DOM"/>
    <property type="match status" value="1"/>
</dbReference>
<dbReference type="Proteomes" id="UP000235145">
    <property type="component" value="Unassembled WGS sequence"/>
</dbReference>
<protein>
    <recommendedName>
        <fullName evidence="8">Protein kinase domain-containing protein</fullName>
    </recommendedName>
</protein>
<keyword evidence="6" id="KW-0067">ATP-binding</keyword>
<evidence type="ECO:0000256" key="2">
    <source>
        <dbReference type="ARBA" id="ARBA00022527"/>
    </source>
</evidence>